<name>A0ABQ9X1Y0_9EUKA</name>
<dbReference type="EMBL" id="JARBJD010000305">
    <property type="protein sequence ID" value="KAK2944305.1"/>
    <property type="molecule type" value="Genomic_DNA"/>
</dbReference>
<comment type="caution">
    <text evidence="2">The sequence shown here is derived from an EMBL/GenBank/DDBJ whole genome shotgun (WGS) entry which is preliminary data.</text>
</comment>
<protein>
    <submittedName>
        <fullName evidence="2">Uncharacterized protein</fullName>
    </submittedName>
</protein>
<feature type="region of interest" description="Disordered" evidence="1">
    <location>
        <begin position="1"/>
        <end position="21"/>
    </location>
</feature>
<sequence length="122" mass="13275">MWWREGRGVRKRGGREVEEVHNSPPAHITTCLHHGRRSSTSLFVALVDNTTTDHWLSPHSSPDTIPTALEGTTSELGDVQTDRQNTDTVDLTTCHIVSAVTAILAGHITSSPSLTPSLVAVW</sequence>
<reference evidence="2 3" key="1">
    <citation type="journal article" date="2022" name="bioRxiv">
        <title>Genomics of Preaxostyla Flagellates Illuminates Evolutionary Transitions and the Path Towards Mitochondrial Loss.</title>
        <authorList>
            <person name="Novak L.V.F."/>
            <person name="Treitli S.C."/>
            <person name="Pyrih J."/>
            <person name="Halakuc P."/>
            <person name="Pipaliya S.V."/>
            <person name="Vacek V."/>
            <person name="Brzon O."/>
            <person name="Soukal P."/>
            <person name="Eme L."/>
            <person name="Dacks J.B."/>
            <person name="Karnkowska A."/>
            <person name="Elias M."/>
            <person name="Hampl V."/>
        </authorList>
    </citation>
    <scope>NUCLEOTIDE SEQUENCE [LARGE SCALE GENOMIC DNA]</scope>
    <source>
        <strain evidence="2">NAU3</strain>
        <tissue evidence="2">Gut</tissue>
    </source>
</reference>
<evidence type="ECO:0000313" key="2">
    <source>
        <dbReference type="EMBL" id="KAK2944305.1"/>
    </source>
</evidence>
<keyword evidence="3" id="KW-1185">Reference proteome</keyword>
<dbReference type="Proteomes" id="UP001281761">
    <property type="component" value="Unassembled WGS sequence"/>
</dbReference>
<evidence type="ECO:0000313" key="3">
    <source>
        <dbReference type="Proteomes" id="UP001281761"/>
    </source>
</evidence>
<evidence type="ECO:0000256" key="1">
    <source>
        <dbReference type="SAM" id="MobiDB-lite"/>
    </source>
</evidence>
<gene>
    <name evidence="2" type="ORF">BLNAU_20801</name>
</gene>
<accession>A0ABQ9X1Y0</accession>
<organism evidence="2 3">
    <name type="scientific">Blattamonas nauphoetae</name>
    <dbReference type="NCBI Taxonomy" id="2049346"/>
    <lineage>
        <taxon>Eukaryota</taxon>
        <taxon>Metamonada</taxon>
        <taxon>Preaxostyla</taxon>
        <taxon>Oxymonadida</taxon>
        <taxon>Blattamonas</taxon>
    </lineage>
</organism>
<proteinExistence type="predicted"/>